<name>A0A0E4CLF7_MYCLN</name>
<dbReference type="InterPro" id="IPR029045">
    <property type="entry name" value="ClpP/crotonase-like_dom_sf"/>
</dbReference>
<reference evidence="2 3" key="1">
    <citation type="submission" date="2015-03" db="EMBL/GenBank/DDBJ databases">
        <authorList>
            <person name="Urmite Genomes"/>
        </authorList>
    </citation>
    <scope>NUCLEOTIDE SEQUENCE [LARGE SCALE GENOMIC DNA]</scope>
    <source>
        <strain evidence="2 3">CSUR P1491</strain>
    </source>
</reference>
<gene>
    <name evidence="2" type="ORF">BN1232_00611</name>
</gene>
<proteinExistence type="inferred from homology"/>
<evidence type="ECO:0000256" key="1">
    <source>
        <dbReference type="ARBA" id="ARBA00005254"/>
    </source>
</evidence>
<comment type="similarity">
    <text evidence="1">Belongs to the enoyl-CoA hydratase/isomerase family.</text>
</comment>
<dbReference type="InterPro" id="IPR014748">
    <property type="entry name" value="Enoyl-CoA_hydra_C"/>
</dbReference>
<sequence length="54" mass="5834">MRATLASAHVARTHGAAAAVERLRPAVTELFASEDAAEGAQSFIERRDAHFRGR</sequence>
<dbReference type="EMBL" id="CTEE01000001">
    <property type="protein sequence ID" value="CQD04158.1"/>
    <property type="molecule type" value="Genomic_DNA"/>
</dbReference>
<dbReference type="AlphaFoldDB" id="A0A0E4CLF7"/>
<dbReference type="Proteomes" id="UP000199251">
    <property type="component" value="Unassembled WGS sequence"/>
</dbReference>
<dbReference type="SUPFAM" id="SSF52096">
    <property type="entry name" value="ClpP/crotonase"/>
    <property type="match status" value="1"/>
</dbReference>
<organism evidence="2 3">
    <name type="scientific">Mycobacterium lentiflavum</name>
    <dbReference type="NCBI Taxonomy" id="141349"/>
    <lineage>
        <taxon>Bacteria</taxon>
        <taxon>Bacillati</taxon>
        <taxon>Actinomycetota</taxon>
        <taxon>Actinomycetes</taxon>
        <taxon>Mycobacteriales</taxon>
        <taxon>Mycobacteriaceae</taxon>
        <taxon>Mycobacterium</taxon>
        <taxon>Mycobacterium simiae complex</taxon>
    </lineage>
</organism>
<dbReference type="STRING" id="141349.BN1232_00611"/>
<accession>A0A0E4CLF7</accession>
<evidence type="ECO:0000313" key="2">
    <source>
        <dbReference type="EMBL" id="CQD04158.1"/>
    </source>
</evidence>
<evidence type="ECO:0000313" key="3">
    <source>
        <dbReference type="Proteomes" id="UP000199251"/>
    </source>
</evidence>
<dbReference type="Gene3D" id="1.10.12.10">
    <property type="entry name" value="Lyase 2-enoyl-coa Hydratase, Chain A, domain 2"/>
    <property type="match status" value="1"/>
</dbReference>
<protein>
    <submittedName>
        <fullName evidence="2">Enoyl-CoA hydratase</fullName>
    </submittedName>
</protein>